<evidence type="ECO:0000313" key="2">
    <source>
        <dbReference type="Proteomes" id="UP000244110"/>
    </source>
</evidence>
<protein>
    <submittedName>
        <fullName evidence="1">Uncharacterized protein</fullName>
    </submittedName>
</protein>
<comment type="caution">
    <text evidence="1">The sequence shown here is derived from an EMBL/GenBank/DDBJ whole genome shotgun (WGS) entry which is preliminary data.</text>
</comment>
<dbReference type="AlphaFoldDB" id="A0A2T5ISW4"/>
<name>A0A2T5ISW4_9PROT</name>
<dbReference type="Proteomes" id="UP000244110">
    <property type="component" value="Unassembled WGS sequence"/>
</dbReference>
<dbReference type="EMBL" id="QAOL01000008">
    <property type="protein sequence ID" value="PTQ86931.1"/>
    <property type="molecule type" value="Genomic_DNA"/>
</dbReference>
<reference evidence="1 2" key="1">
    <citation type="submission" date="2018-04" db="EMBL/GenBank/DDBJ databases">
        <title>Active sludge and wastewater microbial communities from Klosterneuburg, Austria.</title>
        <authorList>
            <person name="Wagner M."/>
        </authorList>
    </citation>
    <scope>NUCLEOTIDE SEQUENCE [LARGE SCALE GENOMIC DNA]</scope>
    <source>
        <strain evidence="1 2">Nm4</strain>
    </source>
</reference>
<sequence length="60" mass="6828">MDIECKENGIQQEFFYHDQHVGTIYNLKSGAHLSLKPLTNIEVVEQILAKRNEIKGNSGK</sequence>
<evidence type="ECO:0000313" key="1">
    <source>
        <dbReference type="EMBL" id="PTQ86931.1"/>
    </source>
</evidence>
<accession>A0A2T5ISW4</accession>
<proteinExistence type="predicted"/>
<dbReference type="RefSeq" id="WP_107786466.1">
    <property type="nucleotide sequence ID" value="NZ_QAOL01000008.1"/>
</dbReference>
<gene>
    <name evidence="1" type="ORF">C8R28_1008126</name>
</gene>
<organism evidence="1 2">
    <name type="scientific">Nitrosomonas ureae</name>
    <dbReference type="NCBI Taxonomy" id="44577"/>
    <lineage>
        <taxon>Bacteria</taxon>
        <taxon>Pseudomonadati</taxon>
        <taxon>Pseudomonadota</taxon>
        <taxon>Betaproteobacteria</taxon>
        <taxon>Nitrosomonadales</taxon>
        <taxon>Nitrosomonadaceae</taxon>
        <taxon>Nitrosomonas</taxon>
    </lineage>
</organism>